<feature type="compositionally biased region" description="Polar residues" evidence="1">
    <location>
        <begin position="8"/>
        <end position="19"/>
    </location>
</feature>
<name>A0A3Q7I862_SOLLC</name>
<protein>
    <submittedName>
        <fullName evidence="2">Uncharacterized protein</fullName>
    </submittedName>
</protein>
<keyword evidence="3" id="KW-1185">Reference proteome</keyword>
<feature type="compositionally biased region" description="Polar residues" evidence="1">
    <location>
        <begin position="64"/>
        <end position="74"/>
    </location>
</feature>
<feature type="region of interest" description="Disordered" evidence="1">
    <location>
        <begin position="55"/>
        <end position="74"/>
    </location>
</feature>
<evidence type="ECO:0000256" key="1">
    <source>
        <dbReference type="SAM" id="MobiDB-lite"/>
    </source>
</evidence>
<dbReference type="EnsemblPlants" id="Solyc09g082395.1.1">
    <property type="protein sequence ID" value="Solyc09g082395.1.1"/>
    <property type="gene ID" value="Solyc09g082395.1"/>
</dbReference>
<accession>A0A3Q7I862</accession>
<proteinExistence type="predicted"/>
<feature type="region of interest" description="Disordered" evidence="1">
    <location>
        <begin position="1"/>
        <end position="24"/>
    </location>
</feature>
<reference evidence="2" key="2">
    <citation type="submission" date="2019-01" db="UniProtKB">
        <authorList>
            <consortium name="EnsemblPlants"/>
        </authorList>
    </citation>
    <scope>IDENTIFICATION</scope>
    <source>
        <strain evidence="2">cv. Heinz 1706</strain>
    </source>
</reference>
<dbReference type="InParanoid" id="A0A3Q7I862"/>
<organism evidence="2">
    <name type="scientific">Solanum lycopersicum</name>
    <name type="common">Tomato</name>
    <name type="synonym">Lycopersicon esculentum</name>
    <dbReference type="NCBI Taxonomy" id="4081"/>
    <lineage>
        <taxon>Eukaryota</taxon>
        <taxon>Viridiplantae</taxon>
        <taxon>Streptophyta</taxon>
        <taxon>Embryophyta</taxon>
        <taxon>Tracheophyta</taxon>
        <taxon>Spermatophyta</taxon>
        <taxon>Magnoliopsida</taxon>
        <taxon>eudicotyledons</taxon>
        <taxon>Gunneridae</taxon>
        <taxon>Pentapetalae</taxon>
        <taxon>asterids</taxon>
        <taxon>lamiids</taxon>
        <taxon>Solanales</taxon>
        <taxon>Solanaceae</taxon>
        <taxon>Solanoideae</taxon>
        <taxon>Solaneae</taxon>
        <taxon>Solanum</taxon>
        <taxon>Solanum subgen. Lycopersicon</taxon>
    </lineage>
</organism>
<evidence type="ECO:0000313" key="3">
    <source>
        <dbReference type="Proteomes" id="UP000004994"/>
    </source>
</evidence>
<sequence>MVSVGRNPRSTASSKTAQARSGFLFLQRPRTRRAYVPRSMLTTKSTAQQIIRNIVNRTPPDIQTPLSSQTPEMR</sequence>
<dbReference type="Gramene" id="Solyc09g082395.1.1">
    <property type="protein sequence ID" value="Solyc09g082395.1.1"/>
    <property type="gene ID" value="Solyc09g082395.1"/>
</dbReference>
<evidence type="ECO:0000313" key="2">
    <source>
        <dbReference type="EnsemblPlants" id="Solyc09g082395.1.1"/>
    </source>
</evidence>
<dbReference type="AlphaFoldDB" id="A0A3Q7I862"/>
<dbReference type="Proteomes" id="UP000004994">
    <property type="component" value="Chromosome 9"/>
</dbReference>
<reference evidence="2" key="1">
    <citation type="journal article" date="2012" name="Nature">
        <title>The tomato genome sequence provides insights into fleshy fruit evolution.</title>
        <authorList>
            <consortium name="Tomato Genome Consortium"/>
        </authorList>
    </citation>
    <scope>NUCLEOTIDE SEQUENCE [LARGE SCALE GENOMIC DNA]</scope>
    <source>
        <strain evidence="2">cv. Heinz 1706</strain>
    </source>
</reference>